<evidence type="ECO:0000313" key="4">
    <source>
        <dbReference type="Proteomes" id="UP000230233"/>
    </source>
</evidence>
<reference evidence="4" key="1">
    <citation type="submission" date="2017-10" db="EMBL/GenBank/DDBJ databases">
        <title>Rapid genome shrinkage in a self-fertile nematode reveals novel sperm competition proteins.</title>
        <authorList>
            <person name="Yin D."/>
            <person name="Schwarz E.M."/>
            <person name="Thomas C.G."/>
            <person name="Felde R.L."/>
            <person name="Korf I.F."/>
            <person name="Cutter A.D."/>
            <person name="Schartner C.M."/>
            <person name="Ralston E.J."/>
            <person name="Meyer B.J."/>
            <person name="Haag E.S."/>
        </authorList>
    </citation>
    <scope>NUCLEOTIDE SEQUENCE [LARGE SCALE GENOMIC DNA]</scope>
    <source>
        <strain evidence="4">JU1422</strain>
    </source>
</reference>
<accession>A0A2G5STV3</accession>
<evidence type="ECO:0000259" key="2">
    <source>
        <dbReference type="Pfam" id="PF04435"/>
    </source>
</evidence>
<dbReference type="EMBL" id="PDUG01000006">
    <property type="protein sequence ID" value="PIC18564.1"/>
    <property type="molecule type" value="Genomic_DNA"/>
</dbReference>
<protein>
    <recommendedName>
        <fullName evidence="2">SPK domain-containing protein</fullName>
    </recommendedName>
</protein>
<feature type="region of interest" description="Disordered" evidence="1">
    <location>
        <begin position="143"/>
        <end position="164"/>
    </location>
</feature>
<evidence type="ECO:0000256" key="1">
    <source>
        <dbReference type="SAM" id="MobiDB-lite"/>
    </source>
</evidence>
<proteinExistence type="predicted"/>
<dbReference type="Pfam" id="PF04435">
    <property type="entry name" value="SPK"/>
    <property type="match status" value="1"/>
</dbReference>
<evidence type="ECO:0000313" key="3">
    <source>
        <dbReference type="EMBL" id="PIC18564.1"/>
    </source>
</evidence>
<dbReference type="AlphaFoldDB" id="A0A2G5STV3"/>
<comment type="caution">
    <text evidence="3">The sequence shown here is derived from an EMBL/GenBank/DDBJ whole genome shotgun (WGS) entry which is preliminary data.</text>
</comment>
<gene>
    <name evidence="3" type="primary">Cnig_chr_X.g24412</name>
    <name evidence="3" type="ORF">B9Z55_024412</name>
</gene>
<dbReference type="InterPro" id="IPR006570">
    <property type="entry name" value="SPK_dom"/>
</dbReference>
<feature type="domain" description="SPK" evidence="2">
    <location>
        <begin position="8"/>
        <end position="103"/>
    </location>
</feature>
<name>A0A2G5STV3_9PELO</name>
<feature type="region of interest" description="Disordered" evidence="1">
    <location>
        <begin position="227"/>
        <end position="249"/>
    </location>
</feature>
<feature type="compositionally biased region" description="Low complexity" evidence="1">
    <location>
        <begin position="149"/>
        <end position="163"/>
    </location>
</feature>
<organism evidence="3 4">
    <name type="scientific">Caenorhabditis nigoni</name>
    <dbReference type="NCBI Taxonomy" id="1611254"/>
    <lineage>
        <taxon>Eukaryota</taxon>
        <taxon>Metazoa</taxon>
        <taxon>Ecdysozoa</taxon>
        <taxon>Nematoda</taxon>
        <taxon>Chromadorea</taxon>
        <taxon>Rhabditida</taxon>
        <taxon>Rhabditina</taxon>
        <taxon>Rhabditomorpha</taxon>
        <taxon>Rhabditoidea</taxon>
        <taxon>Rhabditidae</taxon>
        <taxon>Peloderinae</taxon>
        <taxon>Caenorhabditis</taxon>
    </lineage>
</organism>
<sequence length="398" mass="45083">MNCEDVKKFLVQRAKELDSPISLRKLSNEFNKQYPQSSAKVTPKQLAEILDNLESWSLPIEERIRIAFMFQTKVSTEMEEEIKQLPNSMTGFDEKNIIVCFESPALFLNTRKQTREQTRNIQNIRYVAGQVPVPQNVDGNFNNINVDTPPQRRASPPRRANQQNVPVQNRADLQHRLVSLSQLNAGLEVIARGQQPNAQVEDPAPLIAVFDQHIRRNVAERNEGVRLAQNNQHGEELPDPQSPPEPRIKIEPTDNDIIIVETPAAPKVAKMAQGVAKLAQVYGHKDLNDSAMKIAGLPTRLHKTLKVVELDILVRGMIDWIESKKTDNGENAVYLEAFLKDFKFHFLYEVGMGFVTDCVKKIDASISQLGTAQVFISKKNIEFLIAEFLVPQCELRTM</sequence>
<dbReference type="Proteomes" id="UP000230233">
    <property type="component" value="Chromosome X"/>
</dbReference>
<keyword evidence="4" id="KW-1185">Reference proteome</keyword>
<dbReference type="OrthoDB" id="5910604at2759"/>